<reference evidence="1" key="1">
    <citation type="journal article" date="2014" name="Front. Microbiol.">
        <title>High frequency of phylogenetically diverse reductive dehalogenase-homologous genes in deep subseafloor sedimentary metagenomes.</title>
        <authorList>
            <person name="Kawai M."/>
            <person name="Futagami T."/>
            <person name="Toyoda A."/>
            <person name="Takaki Y."/>
            <person name="Nishi S."/>
            <person name="Hori S."/>
            <person name="Arai W."/>
            <person name="Tsubouchi T."/>
            <person name="Morono Y."/>
            <person name="Uchiyama I."/>
            <person name="Ito T."/>
            <person name="Fujiyama A."/>
            <person name="Inagaki F."/>
            <person name="Takami H."/>
        </authorList>
    </citation>
    <scope>NUCLEOTIDE SEQUENCE</scope>
    <source>
        <strain evidence="1">Expedition CK06-06</strain>
    </source>
</reference>
<name>X1FRI6_9ZZZZ</name>
<feature type="non-terminal residue" evidence="1">
    <location>
        <position position="37"/>
    </location>
</feature>
<organism evidence="1">
    <name type="scientific">marine sediment metagenome</name>
    <dbReference type="NCBI Taxonomy" id="412755"/>
    <lineage>
        <taxon>unclassified sequences</taxon>
        <taxon>metagenomes</taxon>
        <taxon>ecological metagenomes</taxon>
    </lineage>
</organism>
<evidence type="ECO:0000313" key="1">
    <source>
        <dbReference type="EMBL" id="GAH48301.1"/>
    </source>
</evidence>
<dbReference type="AlphaFoldDB" id="X1FRI6"/>
<accession>X1FRI6</accession>
<gene>
    <name evidence="1" type="ORF">S03H2_33391</name>
</gene>
<protein>
    <submittedName>
        <fullName evidence="1">Uncharacterized protein</fullName>
    </submittedName>
</protein>
<sequence>MVTKIYSEGLIAFGEATPFFAPTYCYEGIESMKMVLG</sequence>
<comment type="caution">
    <text evidence="1">The sequence shown here is derived from an EMBL/GenBank/DDBJ whole genome shotgun (WGS) entry which is preliminary data.</text>
</comment>
<dbReference type="EMBL" id="BARU01020323">
    <property type="protein sequence ID" value="GAH48301.1"/>
    <property type="molecule type" value="Genomic_DNA"/>
</dbReference>
<proteinExistence type="predicted"/>